<dbReference type="Proteomes" id="UP001151760">
    <property type="component" value="Unassembled WGS sequence"/>
</dbReference>
<reference evidence="1" key="2">
    <citation type="submission" date="2022-01" db="EMBL/GenBank/DDBJ databases">
        <authorList>
            <person name="Yamashiro T."/>
            <person name="Shiraishi A."/>
            <person name="Satake H."/>
            <person name="Nakayama K."/>
        </authorList>
    </citation>
    <scope>NUCLEOTIDE SEQUENCE</scope>
</reference>
<sequence>MRIANGKIDLITELDYKYLNKNDIEDMYLLCINNKVKDYRETELLGSLVVFIRASVIWERAYDFQLGIESYQQKVNLTAPTITFPGIEKEERFTITSEPKVLEGLEKYKKDVKYGYANLSPSDDDAKYLRFYEEDIKECLKHRDQTRRWEMYVNGRPLRSRRDRPE</sequence>
<comment type="caution">
    <text evidence="1">The sequence shown here is derived from an EMBL/GenBank/DDBJ whole genome shotgun (WGS) entry which is preliminary data.</text>
</comment>
<gene>
    <name evidence="1" type="ORF">Tco_0682040</name>
</gene>
<protein>
    <submittedName>
        <fullName evidence="1">Uncharacterized protein</fullName>
    </submittedName>
</protein>
<name>A0ABQ4XQY1_9ASTR</name>
<proteinExistence type="predicted"/>
<accession>A0ABQ4XQY1</accession>
<evidence type="ECO:0000313" key="2">
    <source>
        <dbReference type="Proteomes" id="UP001151760"/>
    </source>
</evidence>
<reference evidence="1" key="1">
    <citation type="journal article" date="2022" name="Int. J. Mol. Sci.">
        <title>Draft Genome of Tanacetum Coccineum: Genomic Comparison of Closely Related Tanacetum-Family Plants.</title>
        <authorList>
            <person name="Yamashiro T."/>
            <person name="Shiraishi A."/>
            <person name="Nakayama K."/>
            <person name="Satake H."/>
        </authorList>
    </citation>
    <scope>NUCLEOTIDE SEQUENCE</scope>
</reference>
<organism evidence="1 2">
    <name type="scientific">Tanacetum coccineum</name>
    <dbReference type="NCBI Taxonomy" id="301880"/>
    <lineage>
        <taxon>Eukaryota</taxon>
        <taxon>Viridiplantae</taxon>
        <taxon>Streptophyta</taxon>
        <taxon>Embryophyta</taxon>
        <taxon>Tracheophyta</taxon>
        <taxon>Spermatophyta</taxon>
        <taxon>Magnoliopsida</taxon>
        <taxon>eudicotyledons</taxon>
        <taxon>Gunneridae</taxon>
        <taxon>Pentapetalae</taxon>
        <taxon>asterids</taxon>
        <taxon>campanulids</taxon>
        <taxon>Asterales</taxon>
        <taxon>Asteraceae</taxon>
        <taxon>Asteroideae</taxon>
        <taxon>Anthemideae</taxon>
        <taxon>Anthemidinae</taxon>
        <taxon>Tanacetum</taxon>
    </lineage>
</organism>
<keyword evidence="2" id="KW-1185">Reference proteome</keyword>
<evidence type="ECO:0000313" key="1">
    <source>
        <dbReference type="EMBL" id="GJS67476.1"/>
    </source>
</evidence>
<dbReference type="EMBL" id="BQNB010009720">
    <property type="protein sequence ID" value="GJS67476.1"/>
    <property type="molecule type" value="Genomic_DNA"/>
</dbReference>